<dbReference type="SUPFAM" id="SSF46785">
    <property type="entry name" value="Winged helix' DNA-binding domain"/>
    <property type="match status" value="1"/>
</dbReference>
<dbReference type="PANTHER" id="PTHR46577">
    <property type="entry name" value="HTH-TYPE TRANSCRIPTIONAL REGULATORY PROTEIN GABR"/>
    <property type="match status" value="1"/>
</dbReference>
<dbReference type="Pfam" id="PF00155">
    <property type="entry name" value="Aminotran_1_2"/>
    <property type="match status" value="1"/>
</dbReference>
<dbReference type="SMART" id="SM00345">
    <property type="entry name" value="HTH_GNTR"/>
    <property type="match status" value="1"/>
</dbReference>
<accession>A0ABT9W000</accession>
<dbReference type="Gene3D" id="3.40.640.10">
    <property type="entry name" value="Type I PLP-dependent aspartate aminotransferase-like (Major domain)"/>
    <property type="match status" value="1"/>
</dbReference>
<dbReference type="InterPro" id="IPR015421">
    <property type="entry name" value="PyrdxlP-dep_Trfase_major"/>
</dbReference>
<dbReference type="Gene3D" id="1.10.10.10">
    <property type="entry name" value="Winged helix-like DNA-binding domain superfamily/Winged helix DNA-binding domain"/>
    <property type="match status" value="1"/>
</dbReference>
<evidence type="ECO:0000259" key="8">
    <source>
        <dbReference type="PROSITE" id="PS50949"/>
    </source>
</evidence>
<dbReference type="SUPFAM" id="SSF53383">
    <property type="entry name" value="PLP-dependent transferases"/>
    <property type="match status" value="1"/>
</dbReference>
<dbReference type="CDD" id="cd00609">
    <property type="entry name" value="AAT_like"/>
    <property type="match status" value="1"/>
</dbReference>
<keyword evidence="7" id="KW-0804">Transcription</keyword>
<gene>
    <name evidence="9" type="ORF">J2S11_002485</name>
</gene>
<dbReference type="InterPro" id="IPR036388">
    <property type="entry name" value="WH-like_DNA-bd_sf"/>
</dbReference>
<dbReference type="EMBL" id="JAUSTY010000009">
    <property type="protein sequence ID" value="MDQ0166581.1"/>
    <property type="molecule type" value="Genomic_DNA"/>
</dbReference>
<comment type="caution">
    <text evidence="9">The sequence shown here is derived from an EMBL/GenBank/DDBJ whole genome shotgun (WGS) entry which is preliminary data.</text>
</comment>
<sequence length="481" mass="54367">MYQEKWKPDPTSSVPLFQQIFQFIKEKIRHGDWTVGTKLPAQRELAREFGVNRSTVVAALEELKAEGLIEGKYGAGTRVSSQTWQTLSPPPPDWNTYVQQGVHHPNLRTIQEINKAEFYPNTVRLGTGELAPELLPIQQIRELFKHAPQKLDLGYEDPRGNRQLREEIQAHVRQRGILTSTSSILIVSGALQALQLIALGLLARDSTILLERASYLQSVHVFRSAGMKLCGIPLDEQGIMPSALNKLKQLHQAAMLYVNPSFHNPTGIVSGEKRRSEILEVCQQMMLPIVEDDTYADLWLAEPSPAALKAIDTQGLVLYLGSMSKALSAGLRIGWVIGPEPVIERLADIKMQMDYGSSSLSQWVVTQFLSSSLYKQQLTYVREQLRMRREKALEALEHYFEKIATWNIPQGGFYIWLQIKGSVPMRQVFEKALKEGVLINPGYLYDRYDNTHIRLSYAYAAPLELENGLAILAKVIKEFSK</sequence>
<dbReference type="Pfam" id="PF00392">
    <property type="entry name" value="GntR"/>
    <property type="match status" value="1"/>
</dbReference>
<keyword evidence="3" id="KW-0032">Aminotransferase</keyword>
<dbReference type="RefSeq" id="WP_307394900.1">
    <property type="nucleotide sequence ID" value="NZ_BAAADK010000045.1"/>
</dbReference>
<dbReference type="InterPro" id="IPR000524">
    <property type="entry name" value="Tscrpt_reg_HTH_GntR"/>
</dbReference>
<reference evidence="9 10" key="1">
    <citation type="submission" date="2023-07" db="EMBL/GenBank/DDBJ databases">
        <title>Genomic Encyclopedia of Type Strains, Phase IV (KMG-IV): sequencing the most valuable type-strain genomes for metagenomic binning, comparative biology and taxonomic classification.</title>
        <authorList>
            <person name="Goeker M."/>
        </authorList>
    </citation>
    <scope>NUCLEOTIDE SEQUENCE [LARGE SCALE GENOMIC DNA]</scope>
    <source>
        <strain evidence="9 10">DSM 12751</strain>
    </source>
</reference>
<evidence type="ECO:0000256" key="4">
    <source>
        <dbReference type="ARBA" id="ARBA00022898"/>
    </source>
</evidence>
<evidence type="ECO:0000256" key="2">
    <source>
        <dbReference type="ARBA" id="ARBA00005384"/>
    </source>
</evidence>
<dbReference type="Proteomes" id="UP001235840">
    <property type="component" value="Unassembled WGS sequence"/>
</dbReference>
<dbReference type="PRINTS" id="PR00035">
    <property type="entry name" value="HTHGNTR"/>
</dbReference>
<dbReference type="InterPro" id="IPR036390">
    <property type="entry name" value="WH_DNA-bd_sf"/>
</dbReference>
<keyword evidence="4" id="KW-0663">Pyridoxal phosphate</keyword>
<dbReference type="PANTHER" id="PTHR46577:SF2">
    <property type="entry name" value="TRANSCRIPTIONAL REGULATORY PROTEIN"/>
    <property type="match status" value="1"/>
</dbReference>
<evidence type="ECO:0000256" key="6">
    <source>
        <dbReference type="ARBA" id="ARBA00023125"/>
    </source>
</evidence>
<keyword evidence="10" id="KW-1185">Reference proteome</keyword>
<dbReference type="InterPro" id="IPR004839">
    <property type="entry name" value="Aminotransferase_I/II_large"/>
</dbReference>
<keyword evidence="5" id="KW-0805">Transcription regulation</keyword>
<dbReference type="InterPro" id="IPR015422">
    <property type="entry name" value="PyrdxlP-dep_Trfase_small"/>
</dbReference>
<evidence type="ECO:0000313" key="9">
    <source>
        <dbReference type="EMBL" id="MDQ0166581.1"/>
    </source>
</evidence>
<evidence type="ECO:0000313" key="10">
    <source>
        <dbReference type="Proteomes" id="UP001235840"/>
    </source>
</evidence>
<proteinExistence type="inferred from homology"/>
<dbReference type="InterPro" id="IPR015424">
    <property type="entry name" value="PyrdxlP-dep_Trfase"/>
</dbReference>
<dbReference type="Gene3D" id="3.90.1150.10">
    <property type="entry name" value="Aspartate Aminotransferase, domain 1"/>
    <property type="match status" value="1"/>
</dbReference>
<comment type="similarity">
    <text evidence="2">In the C-terminal section; belongs to the class-I pyridoxal-phosphate-dependent aminotransferase family.</text>
</comment>
<dbReference type="CDD" id="cd07377">
    <property type="entry name" value="WHTH_GntR"/>
    <property type="match status" value="1"/>
</dbReference>
<name>A0ABT9W000_9BACI</name>
<dbReference type="PROSITE" id="PS50949">
    <property type="entry name" value="HTH_GNTR"/>
    <property type="match status" value="1"/>
</dbReference>
<protein>
    <submittedName>
        <fullName evidence="9">GntR family transcriptional regulator of abcA and norABC</fullName>
    </submittedName>
</protein>
<evidence type="ECO:0000256" key="3">
    <source>
        <dbReference type="ARBA" id="ARBA00022576"/>
    </source>
</evidence>
<comment type="cofactor">
    <cofactor evidence="1">
        <name>pyridoxal 5'-phosphate</name>
        <dbReference type="ChEBI" id="CHEBI:597326"/>
    </cofactor>
</comment>
<keyword evidence="6" id="KW-0238">DNA-binding</keyword>
<keyword evidence="3" id="KW-0808">Transferase</keyword>
<evidence type="ECO:0000256" key="1">
    <source>
        <dbReference type="ARBA" id="ARBA00001933"/>
    </source>
</evidence>
<evidence type="ECO:0000256" key="5">
    <source>
        <dbReference type="ARBA" id="ARBA00023015"/>
    </source>
</evidence>
<dbReference type="InterPro" id="IPR051446">
    <property type="entry name" value="HTH_trans_reg/aminotransferase"/>
</dbReference>
<organism evidence="9 10">
    <name type="scientific">Caldalkalibacillus horti</name>
    <dbReference type="NCBI Taxonomy" id="77523"/>
    <lineage>
        <taxon>Bacteria</taxon>
        <taxon>Bacillati</taxon>
        <taxon>Bacillota</taxon>
        <taxon>Bacilli</taxon>
        <taxon>Bacillales</taxon>
        <taxon>Bacillaceae</taxon>
        <taxon>Caldalkalibacillus</taxon>
    </lineage>
</organism>
<evidence type="ECO:0000256" key="7">
    <source>
        <dbReference type="ARBA" id="ARBA00023163"/>
    </source>
</evidence>
<feature type="domain" description="HTH gntR-type" evidence="8">
    <location>
        <begin position="14"/>
        <end position="82"/>
    </location>
</feature>